<comment type="caution">
    <text evidence="2">The sequence shown here is derived from an EMBL/GenBank/DDBJ whole genome shotgun (WGS) entry which is preliminary data.</text>
</comment>
<reference evidence="2 3" key="1">
    <citation type="submission" date="2019-07" db="EMBL/GenBank/DDBJ databases">
        <title>Whole genome shotgun sequence of Chryseobacterium hagamense NBRC 105253.</title>
        <authorList>
            <person name="Hosoyama A."/>
            <person name="Uohara A."/>
            <person name="Ohji S."/>
            <person name="Ichikawa N."/>
        </authorList>
    </citation>
    <scope>NUCLEOTIDE SEQUENCE [LARGE SCALE GENOMIC DNA]</scope>
    <source>
        <strain evidence="2 3">NBRC 105253</strain>
    </source>
</reference>
<gene>
    <name evidence="2" type="ORF">CHA01nite_33300</name>
</gene>
<feature type="compositionally biased region" description="Polar residues" evidence="1">
    <location>
        <begin position="1"/>
        <end position="13"/>
    </location>
</feature>
<dbReference type="PANTHER" id="PTHR30565:SF9">
    <property type="entry name" value="PROTEIN YCIF"/>
    <property type="match status" value="1"/>
</dbReference>
<dbReference type="InterPro" id="IPR009078">
    <property type="entry name" value="Ferritin-like_SF"/>
</dbReference>
<name>A0A511YQW8_9FLAO</name>
<dbReference type="PANTHER" id="PTHR30565">
    <property type="entry name" value="PROTEIN YCIF"/>
    <property type="match status" value="1"/>
</dbReference>
<dbReference type="CDD" id="cd07909">
    <property type="entry name" value="YciF"/>
    <property type="match status" value="1"/>
</dbReference>
<feature type="region of interest" description="Disordered" evidence="1">
    <location>
        <begin position="251"/>
        <end position="316"/>
    </location>
</feature>
<dbReference type="Pfam" id="PF05974">
    <property type="entry name" value="DUF892"/>
    <property type="match status" value="1"/>
</dbReference>
<dbReference type="InterPro" id="IPR047114">
    <property type="entry name" value="YciF"/>
</dbReference>
<feature type="compositionally biased region" description="Polar residues" evidence="1">
    <location>
        <begin position="98"/>
        <end position="108"/>
    </location>
</feature>
<accession>A0A511YQW8</accession>
<protein>
    <submittedName>
        <fullName evidence="2">Uncharacterized protein</fullName>
    </submittedName>
</protein>
<keyword evidence="3" id="KW-1185">Reference proteome</keyword>
<proteinExistence type="predicted"/>
<dbReference type="EMBL" id="BJYJ01000027">
    <property type="protein sequence ID" value="GEN77590.1"/>
    <property type="molecule type" value="Genomic_DNA"/>
</dbReference>
<feature type="compositionally biased region" description="Basic and acidic residues" evidence="1">
    <location>
        <begin position="74"/>
        <end position="96"/>
    </location>
</feature>
<dbReference type="RefSeq" id="WP_228458441.1">
    <property type="nucleotide sequence ID" value="NZ_BJYJ01000027.1"/>
</dbReference>
<dbReference type="AlphaFoldDB" id="A0A511YQW8"/>
<feature type="region of interest" description="Disordered" evidence="1">
    <location>
        <begin position="1"/>
        <end position="111"/>
    </location>
</feature>
<dbReference type="InterPro" id="IPR012347">
    <property type="entry name" value="Ferritin-like"/>
</dbReference>
<feature type="compositionally biased region" description="Low complexity" evidence="1">
    <location>
        <begin position="40"/>
        <end position="72"/>
    </location>
</feature>
<sequence length="316" mass="35576">MDTNNLTNTTKSTDNTEKIASDLLNAGPETMAQEQPPLPAKKATAKSSAATPKGTATKKTAAAKPKAAPKTSAVKKEDQNKKEGNKEDENKQEEKNGVQSAEKSQVSETSKEGPLYKFFMDALKDIYFAEKHILEALPKMQKTATTEELQEAFEDHHLMTQKQISRLEKVFKSIDEKPEAKKCDAIIGIVKESENIIKETEEGTMTRDAALIIAAQKVEHYEIATYGGLVALAETLELYKAADLLQTTLDEEEQTDRDLTDIAETSINFNASEEDEEDDEENYTEEDWDDEDEDYDDEDEDYENDEDDEDDDYRPY</sequence>
<evidence type="ECO:0000313" key="2">
    <source>
        <dbReference type="EMBL" id="GEN77590.1"/>
    </source>
</evidence>
<feature type="compositionally biased region" description="Acidic residues" evidence="1">
    <location>
        <begin position="272"/>
        <end position="316"/>
    </location>
</feature>
<organism evidence="2 3">
    <name type="scientific">Chryseobacterium hagamense</name>
    <dbReference type="NCBI Taxonomy" id="395935"/>
    <lineage>
        <taxon>Bacteria</taxon>
        <taxon>Pseudomonadati</taxon>
        <taxon>Bacteroidota</taxon>
        <taxon>Flavobacteriia</taxon>
        <taxon>Flavobacteriales</taxon>
        <taxon>Weeksellaceae</taxon>
        <taxon>Chryseobacterium group</taxon>
        <taxon>Chryseobacterium</taxon>
    </lineage>
</organism>
<evidence type="ECO:0000313" key="3">
    <source>
        <dbReference type="Proteomes" id="UP000321863"/>
    </source>
</evidence>
<dbReference type="Gene3D" id="1.20.1260.10">
    <property type="match status" value="1"/>
</dbReference>
<dbReference type="Proteomes" id="UP000321863">
    <property type="component" value="Unassembled WGS sequence"/>
</dbReference>
<evidence type="ECO:0000256" key="1">
    <source>
        <dbReference type="SAM" id="MobiDB-lite"/>
    </source>
</evidence>
<dbReference type="SUPFAM" id="SSF47240">
    <property type="entry name" value="Ferritin-like"/>
    <property type="match status" value="1"/>
</dbReference>
<dbReference type="InterPro" id="IPR010287">
    <property type="entry name" value="DUF892_YciF-like"/>
</dbReference>